<dbReference type="Pfam" id="PF03099">
    <property type="entry name" value="BPL_LplA_LipB"/>
    <property type="match status" value="1"/>
</dbReference>
<accession>A0A1H5N836</accession>
<keyword evidence="1 7" id="KW-0436">Ligase</keyword>
<dbReference type="Proteomes" id="UP000199220">
    <property type="component" value="Unassembled WGS sequence"/>
</dbReference>
<dbReference type="AlphaFoldDB" id="A0A1H5N836"/>
<dbReference type="STRING" id="648782.SAMN04488554_4055"/>
<dbReference type="InterPro" id="IPR004408">
    <property type="entry name" value="Biotin_CoA_COase_ligase"/>
</dbReference>
<dbReference type="InterPro" id="IPR045864">
    <property type="entry name" value="aa-tRNA-synth_II/BPL/LPL"/>
</dbReference>
<dbReference type="RefSeq" id="WP_139177866.1">
    <property type="nucleotide sequence ID" value="NZ_FNTX01000002.1"/>
</dbReference>
<keyword evidence="4" id="KW-0092">Biotin</keyword>
<gene>
    <name evidence="7" type="ORF">SAMN04488554_4055</name>
</gene>
<evidence type="ECO:0000256" key="5">
    <source>
        <dbReference type="ARBA" id="ARBA00024227"/>
    </source>
</evidence>
<dbReference type="EMBL" id="FNTX01000002">
    <property type="protein sequence ID" value="SEE97782.1"/>
    <property type="molecule type" value="Genomic_DNA"/>
</dbReference>
<dbReference type="PANTHER" id="PTHR12835">
    <property type="entry name" value="BIOTIN PROTEIN LIGASE"/>
    <property type="match status" value="1"/>
</dbReference>
<dbReference type="OrthoDB" id="9807064at2"/>
<dbReference type="InterPro" id="IPR008988">
    <property type="entry name" value="Transcriptional_repressor_C"/>
</dbReference>
<dbReference type="CDD" id="cd16442">
    <property type="entry name" value="BPL"/>
    <property type="match status" value="1"/>
</dbReference>
<dbReference type="Pfam" id="PF02237">
    <property type="entry name" value="BPL_C"/>
    <property type="match status" value="1"/>
</dbReference>
<evidence type="ECO:0000256" key="4">
    <source>
        <dbReference type="ARBA" id="ARBA00023267"/>
    </source>
</evidence>
<evidence type="ECO:0000256" key="2">
    <source>
        <dbReference type="ARBA" id="ARBA00022741"/>
    </source>
</evidence>
<dbReference type="InterPro" id="IPR004143">
    <property type="entry name" value="BPL_LPL_catalytic"/>
</dbReference>
<dbReference type="GO" id="GO:0004077">
    <property type="term" value="F:biotin--[biotin carboxyl-carrier protein] ligase activity"/>
    <property type="evidence" value="ECO:0007669"/>
    <property type="project" value="UniProtKB-EC"/>
</dbReference>
<name>A0A1H5N836_9MICO</name>
<keyword evidence="3" id="KW-0067">ATP-binding</keyword>
<evidence type="ECO:0000313" key="8">
    <source>
        <dbReference type="Proteomes" id="UP000199220"/>
    </source>
</evidence>
<reference evidence="8" key="1">
    <citation type="submission" date="2016-10" db="EMBL/GenBank/DDBJ databases">
        <authorList>
            <person name="Varghese N."/>
            <person name="Submissions S."/>
        </authorList>
    </citation>
    <scope>NUCLEOTIDE SEQUENCE [LARGE SCALE GENOMIC DNA]</scope>
    <source>
        <strain evidence="8">DSM 21368</strain>
    </source>
</reference>
<dbReference type="EC" id="6.3.4.15" evidence="5"/>
<evidence type="ECO:0000259" key="6">
    <source>
        <dbReference type="PROSITE" id="PS51733"/>
    </source>
</evidence>
<evidence type="ECO:0000313" key="7">
    <source>
        <dbReference type="EMBL" id="SEE97782.1"/>
    </source>
</evidence>
<evidence type="ECO:0000256" key="3">
    <source>
        <dbReference type="ARBA" id="ARBA00022840"/>
    </source>
</evidence>
<dbReference type="Gene3D" id="3.30.930.10">
    <property type="entry name" value="Bira Bifunctional Protein, Domain 2"/>
    <property type="match status" value="1"/>
</dbReference>
<dbReference type="GO" id="GO:0005524">
    <property type="term" value="F:ATP binding"/>
    <property type="evidence" value="ECO:0007669"/>
    <property type="project" value="UniProtKB-KW"/>
</dbReference>
<protein>
    <recommendedName>
        <fullName evidence="5">biotin--[biotin carboxyl-carrier protein] ligase</fullName>
        <ecNumber evidence="5">6.3.4.15</ecNumber>
    </recommendedName>
</protein>
<dbReference type="PROSITE" id="PS51733">
    <property type="entry name" value="BPL_LPL_CATALYTIC"/>
    <property type="match status" value="1"/>
</dbReference>
<evidence type="ECO:0000256" key="1">
    <source>
        <dbReference type="ARBA" id="ARBA00022598"/>
    </source>
</evidence>
<dbReference type="InterPro" id="IPR003142">
    <property type="entry name" value="BPL_C"/>
</dbReference>
<keyword evidence="8" id="KW-1185">Reference proteome</keyword>
<dbReference type="GO" id="GO:0005737">
    <property type="term" value="C:cytoplasm"/>
    <property type="evidence" value="ECO:0007669"/>
    <property type="project" value="TreeGrafter"/>
</dbReference>
<dbReference type="PANTHER" id="PTHR12835:SF5">
    <property type="entry name" value="BIOTIN--PROTEIN LIGASE"/>
    <property type="match status" value="1"/>
</dbReference>
<proteinExistence type="predicted"/>
<keyword evidence="2" id="KW-0547">Nucleotide-binding</keyword>
<dbReference type="Gene3D" id="2.30.30.100">
    <property type="match status" value="1"/>
</dbReference>
<dbReference type="SUPFAM" id="SSF55681">
    <property type="entry name" value="Class II aaRS and biotin synthetases"/>
    <property type="match status" value="1"/>
</dbReference>
<feature type="domain" description="BPL/LPL catalytic" evidence="6">
    <location>
        <begin position="1"/>
        <end position="189"/>
    </location>
</feature>
<dbReference type="NCBIfam" id="TIGR00121">
    <property type="entry name" value="birA_ligase"/>
    <property type="match status" value="1"/>
</dbReference>
<sequence>MAIRPLEIVDDVGSTNAELLARAGANPDDWPHLSALLARRQHAGKGRSGRTWSTDEHSALTFSILVRPGRPTQDWGWLPLLAGDAVVQVLRAEGTHEVPCGLKWPNDVVHLGGTQVLPEWGCLRKVGGLLAEVLPDASGVVLGIGINLDGADLPVPWAGTAAQLGVTAPAERLAEAIRDQLAELLTHWEAGADPHGVVAPACLTLGTQVRIDLPEGAVLEGEALDLEPDGSLRVRTHDGNEQVVLAGDVTHVRAG</sequence>
<organism evidence="7 8">
    <name type="scientific">Ruania alba</name>
    <dbReference type="NCBI Taxonomy" id="648782"/>
    <lineage>
        <taxon>Bacteria</taxon>
        <taxon>Bacillati</taxon>
        <taxon>Actinomycetota</taxon>
        <taxon>Actinomycetes</taxon>
        <taxon>Micrococcales</taxon>
        <taxon>Ruaniaceae</taxon>
        <taxon>Ruania</taxon>
    </lineage>
</organism>
<dbReference type="SUPFAM" id="SSF50037">
    <property type="entry name" value="C-terminal domain of transcriptional repressors"/>
    <property type="match status" value="1"/>
</dbReference>